<feature type="transmembrane region" description="Helical" evidence="7">
    <location>
        <begin position="242"/>
        <end position="262"/>
    </location>
</feature>
<evidence type="ECO:0000259" key="8">
    <source>
        <dbReference type="PROSITE" id="PS50928"/>
    </source>
</evidence>
<keyword evidence="6 7" id="KW-0472">Membrane</keyword>
<feature type="transmembrane region" description="Helical" evidence="7">
    <location>
        <begin position="302"/>
        <end position="319"/>
    </location>
</feature>
<dbReference type="InterPro" id="IPR050809">
    <property type="entry name" value="UgpAE/MalFG_permease"/>
</dbReference>
<dbReference type="RefSeq" id="WP_209988247.1">
    <property type="nucleotide sequence ID" value="NZ_JBHSVQ010000001.1"/>
</dbReference>
<feature type="domain" description="ABC transmembrane type-1" evidence="8">
    <location>
        <begin position="101"/>
        <end position="315"/>
    </location>
</feature>
<reference evidence="10" key="1">
    <citation type="journal article" date="2019" name="Int. J. Syst. Evol. Microbiol.">
        <title>The Global Catalogue of Microorganisms (GCM) 10K type strain sequencing project: providing services to taxonomists for standard genome sequencing and annotation.</title>
        <authorList>
            <consortium name="The Broad Institute Genomics Platform"/>
            <consortium name="The Broad Institute Genome Sequencing Center for Infectious Disease"/>
            <person name="Wu L."/>
            <person name="Ma J."/>
        </authorList>
    </citation>
    <scope>NUCLEOTIDE SEQUENCE [LARGE SCALE GENOMIC DNA]</scope>
    <source>
        <strain evidence="10">CCM 8725</strain>
    </source>
</reference>
<name>A0ABW5FBF4_9BACL</name>
<evidence type="ECO:0000256" key="2">
    <source>
        <dbReference type="ARBA" id="ARBA00022448"/>
    </source>
</evidence>
<keyword evidence="5 7" id="KW-1133">Transmembrane helix</keyword>
<keyword evidence="3" id="KW-1003">Cell membrane</keyword>
<evidence type="ECO:0000256" key="1">
    <source>
        <dbReference type="ARBA" id="ARBA00004651"/>
    </source>
</evidence>
<feature type="transmembrane region" description="Helical" evidence="7">
    <location>
        <begin position="107"/>
        <end position="126"/>
    </location>
</feature>
<dbReference type="Proteomes" id="UP001597448">
    <property type="component" value="Unassembled WGS sequence"/>
</dbReference>
<dbReference type="PROSITE" id="PS50928">
    <property type="entry name" value="ABC_TM1"/>
    <property type="match status" value="1"/>
</dbReference>
<keyword evidence="10" id="KW-1185">Reference proteome</keyword>
<comment type="caution">
    <text evidence="9">The sequence shown here is derived from an EMBL/GenBank/DDBJ whole genome shotgun (WGS) entry which is preliminary data.</text>
</comment>
<evidence type="ECO:0000256" key="6">
    <source>
        <dbReference type="ARBA" id="ARBA00023136"/>
    </source>
</evidence>
<feature type="transmembrane region" description="Helical" evidence="7">
    <location>
        <begin position="138"/>
        <end position="161"/>
    </location>
</feature>
<keyword evidence="2 7" id="KW-0813">Transport</keyword>
<protein>
    <submittedName>
        <fullName evidence="9">ABC transporter permease</fullName>
    </submittedName>
</protein>
<dbReference type="EMBL" id="JBHUKY010000033">
    <property type="protein sequence ID" value="MFD2412039.1"/>
    <property type="molecule type" value="Genomic_DNA"/>
</dbReference>
<dbReference type="CDD" id="cd06261">
    <property type="entry name" value="TM_PBP2"/>
    <property type="match status" value="1"/>
</dbReference>
<dbReference type="InterPro" id="IPR035906">
    <property type="entry name" value="MetI-like_sf"/>
</dbReference>
<feature type="transmembrane region" description="Helical" evidence="7">
    <location>
        <begin position="40"/>
        <end position="59"/>
    </location>
</feature>
<evidence type="ECO:0000256" key="5">
    <source>
        <dbReference type="ARBA" id="ARBA00022989"/>
    </source>
</evidence>
<comment type="subcellular location">
    <subcellularLocation>
        <location evidence="1 7">Cell membrane</location>
        <topology evidence="1 7">Multi-pass membrane protein</topology>
    </subcellularLocation>
</comment>
<gene>
    <name evidence="9" type="ORF">ACFSX3_19275</name>
</gene>
<evidence type="ECO:0000313" key="9">
    <source>
        <dbReference type="EMBL" id="MFD2412039.1"/>
    </source>
</evidence>
<dbReference type="Pfam" id="PF00528">
    <property type="entry name" value="BPD_transp_1"/>
    <property type="match status" value="1"/>
</dbReference>
<evidence type="ECO:0000256" key="4">
    <source>
        <dbReference type="ARBA" id="ARBA00022692"/>
    </source>
</evidence>
<accession>A0ABW5FBF4</accession>
<dbReference type="Gene3D" id="1.10.3720.10">
    <property type="entry name" value="MetI-like"/>
    <property type="match status" value="1"/>
</dbReference>
<dbReference type="SUPFAM" id="SSF161098">
    <property type="entry name" value="MetI-like"/>
    <property type="match status" value="1"/>
</dbReference>
<evidence type="ECO:0000256" key="3">
    <source>
        <dbReference type="ARBA" id="ARBA00022475"/>
    </source>
</evidence>
<organism evidence="9 10">
    <name type="scientific">Paenibacillus rhizoplanae</name>
    <dbReference type="NCBI Taxonomy" id="1917181"/>
    <lineage>
        <taxon>Bacteria</taxon>
        <taxon>Bacillati</taxon>
        <taxon>Bacillota</taxon>
        <taxon>Bacilli</taxon>
        <taxon>Bacillales</taxon>
        <taxon>Paenibacillaceae</taxon>
        <taxon>Paenibacillus</taxon>
    </lineage>
</organism>
<feature type="transmembrane region" description="Helical" evidence="7">
    <location>
        <begin position="191"/>
        <end position="215"/>
    </location>
</feature>
<comment type="similarity">
    <text evidence="7">Belongs to the binding-protein-dependent transport system permease family.</text>
</comment>
<evidence type="ECO:0000313" key="10">
    <source>
        <dbReference type="Proteomes" id="UP001597448"/>
    </source>
</evidence>
<sequence length="329" mass="37014">MSIEGEEKLQQTSGITQNKRPEARNRIGLMEKLRYIKNNYWLYLFVLPAVVLTIIFKYLPMYGVLIAFKDYSFRKGILGSDWVGFHHFERFFNAPNFEQLLFNTLQLNIYGLLLGFPVPIILALMLNQVRKAAMKKNIQLFLYAPNFISVVVVVGMLFVLFSPTGPVNKLVVAFGGMPLSFMSEPEYFRPMYILSGIWQGAGWSSIIYVAALAGVDPELHNAATLDGASLLQRIRHIDLPTIRPVIAIMIILAAGGIMAGGGDKAILMWNEMNMEKSDVISTYVYRIGFQQANYSFSAAVELFNTVINLIMLFTVNFIVKRVNDGDGIV</sequence>
<dbReference type="PANTHER" id="PTHR43227">
    <property type="entry name" value="BLL4140 PROTEIN"/>
    <property type="match status" value="1"/>
</dbReference>
<dbReference type="InterPro" id="IPR000515">
    <property type="entry name" value="MetI-like"/>
</dbReference>
<evidence type="ECO:0000256" key="7">
    <source>
        <dbReference type="RuleBase" id="RU363032"/>
    </source>
</evidence>
<keyword evidence="4 7" id="KW-0812">Transmembrane</keyword>
<dbReference type="PANTHER" id="PTHR43227:SF11">
    <property type="entry name" value="BLL4140 PROTEIN"/>
    <property type="match status" value="1"/>
</dbReference>
<proteinExistence type="inferred from homology"/>